<keyword evidence="7 8" id="KW-0275">Fatty acid biosynthesis</keyword>
<dbReference type="InterPro" id="IPR004568">
    <property type="entry name" value="Ppantetheine-prot_Trfase_dom"/>
</dbReference>
<keyword evidence="2 8" id="KW-0808">Transferase</keyword>
<keyword evidence="1 8" id="KW-0444">Lipid biosynthesis</keyword>
<evidence type="ECO:0000256" key="8">
    <source>
        <dbReference type="HAMAP-Rule" id="MF_00101"/>
    </source>
</evidence>
<feature type="domain" description="4'-phosphopantetheinyl transferase" evidence="9">
    <location>
        <begin position="4"/>
        <end position="95"/>
    </location>
</feature>
<evidence type="ECO:0000256" key="7">
    <source>
        <dbReference type="ARBA" id="ARBA00023160"/>
    </source>
</evidence>
<dbReference type="EC" id="2.7.8.7" evidence="8"/>
<feature type="binding site" evidence="8">
    <location>
        <position position="8"/>
    </location>
    <ligand>
        <name>Mg(2+)</name>
        <dbReference type="ChEBI" id="CHEBI:18420"/>
    </ligand>
</feature>
<sequence>MITGIGVDLIEINRVLKACQKESFMRRCFTSKEIDLIREDSKKAADNFAVKEAVAKMFGIGFRGFSLTDIEVLRTKEGKPYVNLYGSAAEIAKRQGTAVIHVSITNTKEYANAFVVGEAAE</sequence>
<keyword evidence="5 8" id="KW-0460">Magnesium</keyword>
<dbReference type="GO" id="GO:0006633">
    <property type="term" value="P:fatty acid biosynthetic process"/>
    <property type="evidence" value="ECO:0007669"/>
    <property type="project" value="UniProtKB-UniRule"/>
</dbReference>
<name>A0A839JY61_9FIRM</name>
<evidence type="ECO:0000313" key="10">
    <source>
        <dbReference type="EMBL" id="MBB2182603.1"/>
    </source>
</evidence>
<dbReference type="EMBL" id="JACEGA010000001">
    <property type="protein sequence ID" value="MBB2182603.1"/>
    <property type="molecule type" value="Genomic_DNA"/>
</dbReference>
<evidence type="ECO:0000256" key="6">
    <source>
        <dbReference type="ARBA" id="ARBA00023098"/>
    </source>
</evidence>
<reference evidence="10 11" key="1">
    <citation type="submission" date="2020-07" db="EMBL/GenBank/DDBJ databases">
        <title>Characterization and genome sequencing of isolate MD1, a novel member within the family Lachnospiraceae.</title>
        <authorList>
            <person name="Rettenmaier R."/>
            <person name="Di Bello L."/>
            <person name="Zinser C."/>
            <person name="Scheitz K."/>
            <person name="Liebl W."/>
            <person name="Zverlov V."/>
        </authorList>
    </citation>
    <scope>NUCLEOTIDE SEQUENCE [LARGE SCALE GENOMIC DNA]</scope>
    <source>
        <strain evidence="10 11">MD1</strain>
    </source>
</reference>
<evidence type="ECO:0000256" key="3">
    <source>
        <dbReference type="ARBA" id="ARBA00022723"/>
    </source>
</evidence>
<dbReference type="HAMAP" id="MF_00101">
    <property type="entry name" value="AcpS"/>
    <property type="match status" value="1"/>
</dbReference>
<dbReference type="RefSeq" id="WP_228352314.1">
    <property type="nucleotide sequence ID" value="NZ_JACEGA010000001.1"/>
</dbReference>
<evidence type="ECO:0000256" key="4">
    <source>
        <dbReference type="ARBA" id="ARBA00022832"/>
    </source>
</evidence>
<comment type="function">
    <text evidence="8">Transfers the 4'-phosphopantetheine moiety from coenzyme A to a Ser of acyl-carrier-protein.</text>
</comment>
<accession>A0A839JY61</accession>
<keyword evidence="11" id="KW-1185">Reference proteome</keyword>
<keyword evidence="4 8" id="KW-0276">Fatty acid metabolism</keyword>
<dbReference type="Proteomes" id="UP000574276">
    <property type="component" value="Unassembled WGS sequence"/>
</dbReference>
<comment type="subcellular location">
    <subcellularLocation>
        <location evidence="8">Cytoplasm</location>
    </subcellularLocation>
</comment>
<gene>
    <name evidence="8 10" type="primary">acpS</name>
    <name evidence="10" type="ORF">H0486_06920</name>
</gene>
<dbReference type="AlphaFoldDB" id="A0A839JY61"/>
<evidence type="ECO:0000256" key="5">
    <source>
        <dbReference type="ARBA" id="ARBA00022842"/>
    </source>
</evidence>
<keyword evidence="6 8" id="KW-0443">Lipid metabolism</keyword>
<organism evidence="10 11">
    <name type="scientific">Variimorphobacter saccharofermentans</name>
    <dbReference type="NCBI Taxonomy" id="2755051"/>
    <lineage>
        <taxon>Bacteria</taxon>
        <taxon>Bacillati</taxon>
        <taxon>Bacillota</taxon>
        <taxon>Clostridia</taxon>
        <taxon>Lachnospirales</taxon>
        <taxon>Lachnospiraceae</taxon>
        <taxon>Variimorphobacter</taxon>
    </lineage>
</organism>
<dbReference type="InterPro" id="IPR002582">
    <property type="entry name" value="ACPS"/>
</dbReference>
<dbReference type="SUPFAM" id="SSF56214">
    <property type="entry name" value="4'-phosphopantetheinyl transferase"/>
    <property type="match status" value="1"/>
</dbReference>
<evidence type="ECO:0000259" key="9">
    <source>
        <dbReference type="Pfam" id="PF01648"/>
    </source>
</evidence>
<dbReference type="NCBIfam" id="TIGR00516">
    <property type="entry name" value="acpS"/>
    <property type="match status" value="1"/>
</dbReference>
<comment type="cofactor">
    <cofactor evidence="8">
        <name>Mg(2+)</name>
        <dbReference type="ChEBI" id="CHEBI:18420"/>
    </cofactor>
</comment>
<dbReference type="GO" id="GO:0005737">
    <property type="term" value="C:cytoplasm"/>
    <property type="evidence" value="ECO:0007669"/>
    <property type="project" value="UniProtKB-SubCell"/>
</dbReference>
<feature type="binding site" evidence="8">
    <location>
        <position position="52"/>
    </location>
    <ligand>
        <name>Mg(2+)</name>
        <dbReference type="ChEBI" id="CHEBI:18420"/>
    </ligand>
</feature>
<evidence type="ECO:0000256" key="1">
    <source>
        <dbReference type="ARBA" id="ARBA00022516"/>
    </source>
</evidence>
<dbReference type="InterPro" id="IPR037143">
    <property type="entry name" value="4-PPantetheinyl_Trfase_dom_sf"/>
</dbReference>
<comment type="catalytic activity">
    <reaction evidence="8">
        <text>apo-[ACP] + CoA = holo-[ACP] + adenosine 3',5'-bisphosphate + H(+)</text>
        <dbReference type="Rhea" id="RHEA:12068"/>
        <dbReference type="Rhea" id="RHEA-COMP:9685"/>
        <dbReference type="Rhea" id="RHEA-COMP:9690"/>
        <dbReference type="ChEBI" id="CHEBI:15378"/>
        <dbReference type="ChEBI" id="CHEBI:29999"/>
        <dbReference type="ChEBI" id="CHEBI:57287"/>
        <dbReference type="ChEBI" id="CHEBI:58343"/>
        <dbReference type="ChEBI" id="CHEBI:64479"/>
        <dbReference type="EC" id="2.7.8.7"/>
    </reaction>
</comment>
<evidence type="ECO:0000256" key="2">
    <source>
        <dbReference type="ARBA" id="ARBA00022679"/>
    </source>
</evidence>
<protein>
    <recommendedName>
        <fullName evidence="8">Holo-[acyl-carrier-protein] synthase</fullName>
        <shortName evidence="8">Holo-ACP synthase</shortName>
        <ecNumber evidence="8">2.7.8.7</ecNumber>
    </recommendedName>
    <alternativeName>
        <fullName evidence="8">4'-phosphopantetheinyl transferase AcpS</fullName>
    </alternativeName>
</protein>
<proteinExistence type="inferred from homology"/>
<dbReference type="Pfam" id="PF01648">
    <property type="entry name" value="ACPS"/>
    <property type="match status" value="1"/>
</dbReference>
<dbReference type="InterPro" id="IPR008278">
    <property type="entry name" value="4-PPantetheinyl_Trfase_dom"/>
</dbReference>
<dbReference type="GO" id="GO:0008897">
    <property type="term" value="F:holo-[acyl-carrier-protein] synthase activity"/>
    <property type="evidence" value="ECO:0007669"/>
    <property type="project" value="UniProtKB-UniRule"/>
</dbReference>
<comment type="similarity">
    <text evidence="8">Belongs to the P-Pant transferase superfamily. AcpS family.</text>
</comment>
<comment type="caution">
    <text evidence="10">The sequence shown here is derived from an EMBL/GenBank/DDBJ whole genome shotgun (WGS) entry which is preliminary data.</text>
</comment>
<keyword evidence="3 8" id="KW-0479">Metal-binding</keyword>
<dbReference type="NCBIfam" id="TIGR00556">
    <property type="entry name" value="pantethn_trn"/>
    <property type="match status" value="1"/>
</dbReference>
<dbReference type="GO" id="GO:0000287">
    <property type="term" value="F:magnesium ion binding"/>
    <property type="evidence" value="ECO:0007669"/>
    <property type="project" value="UniProtKB-UniRule"/>
</dbReference>
<keyword evidence="8" id="KW-0963">Cytoplasm</keyword>
<evidence type="ECO:0000313" key="11">
    <source>
        <dbReference type="Proteomes" id="UP000574276"/>
    </source>
</evidence>
<dbReference type="Gene3D" id="3.90.470.20">
    <property type="entry name" value="4'-phosphopantetheinyl transferase domain"/>
    <property type="match status" value="1"/>
</dbReference>